<proteinExistence type="predicted"/>
<sequence length="200" mass="22278">MLILNEDLQPGPEAQDQQVAGGAAMGSQAESQRQPELQNNPGPSHSREPTDQFHENADNTHLGMENINSRNTVGGGEREADKVPDQVVREKIASLITHIKQACDSLSIQVPAQPPSEKLELWMESAFGKSLSTAWEIGQAYPEEYLRALITAHIFHDVLATSFPERQLGLDAPFLWLYFDFHKAECLLITASREKWNTVC</sequence>
<dbReference type="EMBL" id="JAQQWK010000002">
    <property type="protein sequence ID" value="KAK8051183.1"/>
    <property type="molecule type" value="Genomic_DNA"/>
</dbReference>
<organism evidence="2 3">
    <name type="scientific">Apiospora rasikravindrae</name>
    <dbReference type="NCBI Taxonomy" id="990691"/>
    <lineage>
        <taxon>Eukaryota</taxon>
        <taxon>Fungi</taxon>
        <taxon>Dikarya</taxon>
        <taxon>Ascomycota</taxon>
        <taxon>Pezizomycotina</taxon>
        <taxon>Sordariomycetes</taxon>
        <taxon>Xylariomycetidae</taxon>
        <taxon>Amphisphaeriales</taxon>
        <taxon>Apiosporaceae</taxon>
        <taxon>Apiospora</taxon>
    </lineage>
</organism>
<evidence type="ECO:0000313" key="3">
    <source>
        <dbReference type="Proteomes" id="UP001444661"/>
    </source>
</evidence>
<keyword evidence="3" id="KW-1185">Reference proteome</keyword>
<reference evidence="2 3" key="1">
    <citation type="submission" date="2023-01" db="EMBL/GenBank/DDBJ databases">
        <title>Analysis of 21 Apiospora genomes using comparative genomics revels a genus with tremendous synthesis potential of carbohydrate active enzymes and secondary metabolites.</title>
        <authorList>
            <person name="Sorensen T."/>
        </authorList>
    </citation>
    <scope>NUCLEOTIDE SEQUENCE [LARGE SCALE GENOMIC DNA]</scope>
    <source>
        <strain evidence="2 3">CBS 33761</strain>
    </source>
</reference>
<comment type="caution">
    <text evidence="2">The sequence shown here is derived from an EMBL/GenBank/DDBJ whole genome shotgun (WGS) entry which is preliminary data.</text>
</comment>
<feature type="compositionally biased region" description="Polar residues" evidence="1">
    <location>
        <begin position="28"/>
        <end position="43"/>
    </location>
</feature>
<evidence type="ECO:0000313" key="2">
    <source>
        <dbReference type="EMBL" id="KAK8051183.1"/>
    </source>
</evidence>
<protein>
    <submittedName>
        <fullName evidence="2">Uncharacterized protein</fullName>
    </submittedName>
</protein>
<evidence type="ECO:0000256" key="1">
    <source>
        <dbReference type="SAM" id="MobiDB-lite"/>
    </source>
</evidence>
<feature type="compositionally biased region" description="Basic and acidic residues" evidence="1">
    <location>
        <begin position="45"/>
        <end position="58"/>
    </location>
</feature>
<gene>
    <name evidence="2" type="ORF">PG993_002568</name>
</gene>
<dbReference type="Proteomes" id="UP001444661">
    <property type="component" value="Unassembled WGS sequence"/>
</dbReference>
<name>A0ABR1TZM4_9PEZI</name>
<feature type="region of interest" description="Disordered" evidence="1">
    <location>
        <begin position="1"/>
        <end position="84"/>
    </location>
</feature>
<accession>A0ABR1TZM4</accession>